<evidence type="ECO:0000313" key="2">
    <source>
        <dbReference type="Proteomes" id="UP000192761"/>
    </source>
</evidence>
<accession>A0A1W1XZR6</accession>
<dbReference type="Proteomes" id="UP000192761">
    <property type="component" value="Unassembled WGS sequence"/>
</dbReference>
<keyword evidence="2" id="KW-1185">Reference proteome</keyword>
<evidence type="ECO:0000313" key="1">
    <source>
        <dbReference type="EMBL" id="SMC29367.1"/>
    </source>
</evidence>
<gene>
    <name evidence="1" type="ORF">SAMN02745857_03788</name>
</gene>
<dbReference type="AlphaFoldDB" id="A0A1W1XZR6"/>
<organism evidence="1 2">
    <name type="scientific">Andreprevotia lacus DSM 23236</name>
    <dbReference type="NCBI Taxonomy" id="1121001"/>
    <lineage>
        <taxon>Bacteria</taxon>
        <taxon>Pseudomonadati</taxon>
        <taxon>Pseudomonadota</taxon>
        <taxon>Betaproteobacteria</taxon>
        <taxon>Neisseriales</taxon>
        <taxon>Chitinibacteraceae</taxon>
        <taxon>Andreprevotia</taxon>
    </lineage>
</organism>
<protein>
    <submittedName>
        <fullName evidence="1">Uncharacterized protein</fullName>
    </submittedName>
</protein>
<dbReference type="EMBL" id="FWXD01000034">
    <property type="protein sequence ID" value="SMC29367.1"/>
    <property type="molecule type" value="Genomic_DNA"/>
</dbReference>
<sequence length="119" mass="13843">MLCAVPPATVERWQTGREPLPWMAYQLLMLRTLGRVPDHLGPWGGWRFVEERFVPPDGEFKHAPNIYELEFIEHYRLDRALCEKQADLIESLQRQLAFYKRQCGLEARVGLMVANLFGG</sequence>
<reference evidence="1 2" key="1">
    <citation type="submission" date="2017-04" db="EMBL/GenBank/DDBJ databases">
        <authorList>
            <person name="Afonso C.L."/>
            <person name="Miller P.J."/>
            <person name="Scott M.A."/>
            <person name="Spackman E."/>
            <person name="Goraichik I."/>
            <person name="Dimitrov K.M."/>
            <person name="Suarez D.L."/>
            <person name="Swayne D.E."/>
        </authorList>
    </citation>
    <scope>NUCLEOTIDE SEQUENCE [LARGE SCALE GENOMIC DNA]</scope>
    <source>
        <strain evidence="1 2">DSM 23236</strain>
    </source>
</reference>
<proteinExistence type="predicted"/>
<name>A0A1W1XZR6_9NEIS</name>